<sequence>MFKIAKELGIKIVYEKRAFMFDDEILLTRGTEREEWMLFGHETTHYLRHCGHQIRMHTLFRQLQEYQAEHFAYHFCVPTFMLEELKEVTVREIMNQFNVDYDFALRRFEMFKNKLFFQSGYYLPSRKKIAVGTK</sequence>
<organism evidence="2 3">
    <name type="scientific">Cytobacillus horneckiae</name>
    <dbReference type="NCBI Taxonomy" id="549687"/>
    <lineage>
        <taxon>Bacteria</taxon>
        <taxon>Bacillati</taxon>
        <taxon>Bacillota</taxon>
        <taxon>Bacilli</taxon>
        <taxon>Bacillales</taxon>
        <taxon>Bacillaceae</taxon>
        <taxon>Cytobacillus</taxon>
    </lineage>
</organism>
<proteinExistence type="predicted"/>
<dbReference type="Pfam" id="PF06114">
    <property type="entry name" value="Peptidase_M78"/>
    <property type="match status" value="1"/>
</dbReference>
<dbReference type="InterPro" id="IPR010359">
    <property type="entry name" value="IrrE_HExxH"/>
</dbReference>
<name>A0A2N0ZH18_9BACI</name>
<evidence type="ECO:0000313" key="3">
    <source>
        <dbReference type="Proteomes" id="UP000233343"/>
    </source>
</evidence>
<accession>A0A2N0ZH18</accession>
<keyword evidence="3" id="KW-1185">Reference proteome</keyword>
<reference evidence="2 3" key="1">
    <citation type="journal article" date="2010" name="Int. J. Syst. Evol. Microbiol.">
        <title>Bacillus horneckiae sp. nov., isolated from a spacecraft-assembly clean room.</title>
        <authorList>
            <person name="Vaishampayan P."/>
            <person name="Probst A."/>
            <person name="Krishnamurthi S."/>
            <person name="Ghosh S."/>
            <person name="Osman S."/>
            <person name="McDowall A."/>
            <person name="Ruckmani A."/>
            <person name="Mayilraj S."/>
            <person name="Venkateswaran K."/>
        </authorList>
    </citation>
    <scope>NUCLEOTIDE SEQUENCE [LARGE SCALE GENOMIC DNA]</scope>
    <source>
        <strain evidence="3">1PO1SC</strain>
    </source>
</reference>
<comment type="caution">
    <text evidence="2">The sequence shown here is derived from an EMBL/GenBank/DDBJ whole genome shotgun (WGS) entry which is preliminary data.</text>
</comment>
<feature type="domain" description="IrrE N-terminal-like" evidence="1">
    <location>
        <begin position="31"/>
        <end position="108"/>
    </location>
</feature>
<gene>
    <name evidence="2" type="ORF">CWS20_11835</name>
</gene>
<dbReference type="AlphaFoldDB" id="A0A2N0ZH18"/>
<evidence type="ECO:0000313" key="2">
    <source>
        <dbReference type="EMBL" id="PKG28797.1"/>
    </source>
</evidence>
<dbReference type="Proteomes" id="UP000233343">
    <property type="component" value="Unassembled WGS sequence"/>
</dbReference>
<evidence type="ECO:0000259" key="1">
    <source>
        <dbReference type="Pfam" id="PF06114"/>
    </source>
</evidence>
<dbReference type="EMBL" id="PISD01000024">
    <property type="protein sequence ID" value="PKG28797.1"/>
    <property type="molecule type" value="Genomic_DNA"/>
</dbReference>
<protein>
    <submittedName>
        <fullName evidence="2">ImmA/IrrE family metallo-endopeptidase</fullName>
    </submittedName>
</protein>